<dbReference type="InterPro" id="IPR016763">
    <property type="entry name" value="VAP"/>
</dbReference>
<dbReference type="GO" id="GO:0061817">
    <property type="term" value="P:endoplasmic reticulum-plasma membrane tethering"/>
    <property type="evidence" value="ECO:0007669"/>
    <property type="project" value="TreeGrafter"/>
</dbReference>
<dbReference type="SUPFAM" id="SSF49354">
    <property type="entry name" value="PapD-like"/>
    <property type="match status" value="1"/>
</dbReference>
<dbReference type="InterPro" id="IPR013783">
    <property type="entry name" value="Ig-like_fold"/>
</dbReference>
<sequence length="265" mass="29230">MSKQVLVLEPDSELHFKGPFNDVVTSYLKLSNPTDRRICFKVKTTAPKRYCVRPNSGILEPKQAVHVAVMLQPFEYDPSEKNKHKFMVQTMVAPDGDVNQDTVWRDANPEALMDSKVKSVSLKMPAEAAPQNNLDVSTSHGDEKGAAPKTLTESAPKSPKASFFEADLKRVTEECRRLRDEVANLRQENAALKEDGLRRRMQNITSAPTASEAVTAHSAPETGSQPVHRAKEHSLAQPAGISPLMLTLFALAMVVTGVLVGKWLF</sequence>
<evidence type="ECO:0000259" key="10">
    <source>
        <dbReference type="PROSITE" id="PS50202"/>
    </source>
</evidence>
<dbReference type="InterPro" id="IPR008962">
    <property type="entry name" value="PapD-like_sf"/>
</dbReference>
<feature type="domain" description="MSP" evidence="10">
    <location>
        <begin position="5"/>
        <end position="122"/>
    </location>
</feature>
<keyword evidence="4 9" id="KW-1133">Transmembrane helix</keyword>
<feature type="coiled-coil region" evidence="7">
    <location>
        <begin position="161"/>
        <end position="195"/>
    </location>
</feature>
<dbReference type="Pfam" id="PF00635">
    <property type="entry name" value="Motile_Sperm"/>
    <property type="match status" value="1"/>
</dbReference>
<evidence type="ECO:0000256" key="8">
    <source>
        <dbReference type="SAM" id="MobiDB-lite"/>
    </source>
</evidence>
<feature type="transmembrane region" description="Helical" evidence="9">
    <location>
        <begin position="244"/>
        <end position="264"/>
    </location>
</feature>
<accession>V5I5E9</accession>
<dbReference type="AlphaFoldDB" id="V5I5E9"/>
<evidence type="ECO:0000256" key="5">
    <source>
        <dbReference type="ARBA" id="ARBA00023054"/>
    </source>
</evidence>
<dbReference type="GO" id="GO:0033149">
    <property type="term" value="F:FFAT motif binding"/>
    <property type="evidence" value="ECO:0007669"/>
    <property type="project" value="TreeGrafter"/>
</dbReference>
<evidence type="ECO:0000313" key="11">
    <source>
        <dbReference type="EMBL" id="JAB84043.1"/>
    </source>
</evidence>
<evidence type="ECO:0000256" key="1">
    <source>
        <dbReference type="ARBA" id="ARBA00004211"/>
    </source>
</evidence>
<feature type="region of interest" description="Disordered" evidence="8">
    <location>
        <begin position="128"/>
        <end position="158"/>
    </location>
</feature>
<dbReference type="PIRSF" id="PIRSF019693">
    <property type="entry name" value="VAMP-associated"/>
    <property type="match status" value="1"/>
</dbReference>
<dbReference type="InterPro" id="IPR000535">
    <property type="entry name" value="MSP_dom"/>
</dbReference>
<dbReference type="GO" id="GO:0005789">
    <property type="term" value="C:endoplasmic reticulum membrane"/>
    <property type="evidence" value="ECO:0007669"/>
    <property type="project" value="InterPro"/>
</dbReference>
<comment type="subcellular location">
    <subcellularLocation>
        <location evidence="1">Membrane</location>
        <topology evidence="1">Single-pass type IV membrane protein</topology>
    </subcellularLocation>
</comment>
<protein>
    <submittedName>
        <fullName evidence="11">Putative vesicle-associated membrane protein/synaptobrevin-binding protein</fullName>
    </submittedName>
</protein>
<name>V5I5E9_IXORI</name>
<organism evidence="11">
    <name type="scientific">Ixodes ricinus</name>
    <name type="common">Common tick</name>
    <name type="synonym">Acarus ricinus</name>
    <dbReference type="NCBI Taxonomy" id="34613"/>
    <lineage>
        <taxon>Eukaryota</taxon>
        <taxon>Metazoa</taxon>
        <taxon>Ecdysozoa</taxon>
        <taxon>Arthropoda</taxon>
        <taxon>Chelicerata</taxon>
        <taxon>Arachnida</taxon>
        <taxon>Acari</taxon>
        <taxon>Parasitiformes</taxon>
        <taxon>Ixodida</taxon>
        <taxon>Ixodoidea</taxon>
        <taxon>Ixodidae</taxon>
        <taxon>Ixodinae</taxon>
        <taxon>Ixodes</taxon>
    </lineage>
</organism>
<evidence type="ECO:0000256" key="6">
    <source>
        <dbReference type="ARBA" id="ARBA00023136"/>
    </source>
</evidence>
<keyword evidence="5 7" id="KW-0175">Coiled coil</keyword>
<keyword evidence="3 9" id="KW-0812">Transmembrane</keyword>
<dbReference type="GO" id="GO:0005886">
    <property type="term" value="C:plasma membrane"/>
    <property type="evidence" value="ECO:0007669"/>
    <property type="project" value="TreeGrafter"/>
</dbReference>
<evidence type="ECO:0000256" key="7">
    <source>
        <dbReference type="SAM" id="Coils"/>
    </source>
</evidence>
<keyword evidence="6 9" id="KW-0472">Membrane</keyword>
<reference evidence="11" key="1">
    <citation type="journal article" date="2015" name="Sci. Rep.">
        <title>Tissue- and time-dependent transcription in Ixodes ricinus salivary glands and midguts when blood feeding on the vertebrate host.</title>
        <authorList>
            <person name="Kotsyfakis M."/>
            <person name="Schwarz A."/>
            <person name="Erhart J."/>
            <person name="Ribeiro J.M."/>
        </authorList>
    </citation>
    <scope>NUCLEOTIDE SEQUENCE</scope>
    <source>
        <tissue evidence="11">Salivary gland and midgut</tissue>
    </source>
</reference>
<dbReference type="FunFam" id="2.60.40.10:FF:000334">
    <property type="entry name" value="vesicle-associated membrane protein-associated protein A isoform X1"/>
    <property type="match status" value="1"/>
</dbReference>
<dbReference type="PROSITE" id="PS50202">
    <property type="entry name" value="MSP"/>
    <property type="match status" value="1"/>
</dbReference>
<evidence type="ECO:0000256" key="2">
    <source>
        <dbReference type="ARBA" id="ARBA00008932"/>
    </source>
</evidence>
<comment type="similarity">
    <text evidence="2">Belongs to the VAMP-associated protein (VAP) (TC 9.B.17) family.</text>
</comment>
<dbReference type="Gene3D" id="2.60.40.10">
    <property type="entry name" value="Immunoglobulins"/>
    <property type="match status" value="1"/>
</dbReference>
<dbReference type="PANTHER" id="PTHR10809">
    <property type="entry name" value="VESICLE-ASSOCIATED MEMBRANE PROTEIN-ASSOCIATED PROTEIN"/>
    <property type="match status" value="1"/>
</dbReference>
<evidence type="ECO:0000256" key="9">
    <source>
        <dbReference type="SAM" id="Phobius"/>
    </source>
</evidence>
<dbReference type="PANTHER" id="PTHR10809:SF6">
    <property type="entry name" value="AT11025P-RELATED"/>
    <property type="match status" value="1"/>
</dbReference>
<proteinExistence type="evidence at transcript level"/>
<evidence type="ECO:0000256" key="4">
    <source>
        <dbReference type="ARBA" id="ARBA00022989"/>
    </source>
</evidence>
<evidence type="ECO:0000256" key="3">
    <source>
        <dbReference type="ARBA" id="ARBA00022692"/>
    </source>
</evidence>
<dbReference type="EMBL" id="GANP01000425">
    <property type="protein sequence ID" value="JAB84043.1"/>
    <property type="molecule type" value="mRNA"/>
</dbReference>
<feature type="compositionally biased region" description="Polar residues" evidence="8">
    <location>
        <begin position="130"/>
        <end position="139"/>
    </location>
</feature>
<dbReference type="GO" id="GO:0090158">
    <property type="term" value="P:endoplasmic reticulum membrane organization"/>
    <property type="evidence" value="ECO:0007669"/>
    <property type="project" value="TreeGrafter"/>
</dbReference>